<evidence type="ECO:0000256" key="1">
    <source>
        <dbReference type="SAM" id="MobiDB-lite"/>
    </source>
</evidence>
<evidence type="ECO:0000256" key="2">
    <source>
        <dbReference type="SAM" id="SignalP"/>
    </source>
</evidence>
<dbReference type="GO" id="GO:0016787">
    <property type="term" value="F:hydrolase activity"/>
    <property type="evidence" value="ECO:0007669"/>
    <property type="project" value="UniProtKB-KW"/>
</dbReference>
<dbReference type="SUPFAM" id="SSF49785">
    <property type="entry name" value="Galactose-binding domain-like"/>
    <property type="match status" value="1"/>
</dbReference>
<dbReference type="NCBIfam" id="NF045579">
    <property type="entry name" value="rhamnoside_JR"/>
    <property type="match status" value="1"/>
</dbReference>
<dbReference type="InterPro" id="IPR008979">
    <property type="entry name" value="Galactose-bd-like_sf"/>
</dbReference>
<protein>
    <submittedName>
        <fullName evidence="3">Glycoside hydrolase</fullName>
    </submittedName>
</protein>
<dbReference type="InterPro" id="IPR053161">
    <property type="entry name" value="Ulvan_degrading_GH"/>
</dbReference>
<evidence type="ECO:0000313" key="3">
    <source>
        <dbReference type="EMBL" id="QJW90368.1"/>
    </source>
</evidence>
<keyword evidence="2" id="KW-0732">Signal</keyword>
<feature type="region of interest" description="Disordered" evidence="1">
    <location>
        <begin position="676"/>
        <end position="697"/>
    </location>
</feature>
<feature type="compositionally biased region" description="Low complexity" evidence="1">
    <location>
        <begin position="681"/>
        <end position="695"/>
    </location>
</feature>
<reference evidence="3 4" key="1">
    <citation type="submission" date="2020-05" db="EMBL/GenBank/DDBJ databases">
        <title>Genome sequencing of Spirosoma sp. TS118.</title>
        <authorList>
            <person name="Lee J.-H."/>
            <person name="Jeong S."/>
            <person name="Zhao L."/>
            <person name="Jung J.-H."/>
            <person name="Kim M.-K."/>
            <person name="Lim S."/>
        </authorList>
    </citation>
    <scope>NUCLEOTIDE SEQUENCE [LARGE SCALE GENOMIC DNA]</scope>
    <source>
        <strain evidence="3 4">TS118</strain>
    </source>
</reference>
<dbReference type="Proteomes" id="UP000502756">
    <property type="component" value="Chromosome"/>
</dbReference>
<feature type="chain" id="PRO_5026961383" evidence="2">
    <location>
        <begin position="19"/>
        <end position="874"/>
    </location>
</feature>
<dbReference type="Gene3D" id="2.60.120.260">
    <property type="entry name" value="Galactose-binding domain-like"/>
    <property type="match status" value="1"/>
</dbReference>
<dbReference type="PANTHER" id="PTHR36848">
    <property type="entry name" value="DNA-BINDING PROTEIN (PUTATIVE SECRETED PROTEIN)-RELATED"/>
    <property type="match status" value="1"/>
</dbReference>
<dbReference type="RefSeq" id="WP_171740212.1">
    <property type="nucleotide sequence ID" value="NZ_CP053435.1"/>
</dbReference>
<keyword evidence="3" id="KW-0378">Hydrolase</keyword>
<accession>A0A6M5Y7P6</accession>
<dbReference type="Pfam" id="PF17132">
    <property type="entry name" value="Glyco_hydro_106"/>
    <property type="match status" value="2"/>
</dbReference>
<keyword evidence="4" id="KW-1185">Reference proteome</keyword>
<evidence type="ECO:0000313" key="4">
    <source>
        <dbReference type="Proteomes" id="UP000502756"/>
    </source>
</evidence>
<proteinExistence type="predicted"/>
<dbReference type="PANTHER" id="PTHR36848:SF2">
    <property type="entry name" value="SECRETED PROTEIN"/>
    <property type="match status" value="1"/>
</dbReference>
<dbReference type="KEGG" id="stae:HNV11_13770"/>
<organism evidence="3 4">
    <name type="scientific">Spirosoma taeanense</name>
    <dbReference type="NCBI Taxonomy" id="2735870"/>
    <lineage>
        <taxon>Bacteria</taxon>
        <taxon>Pseudomonadati</taxon>
        <taxon>Bacteroidota</taxon>
        <taxon>Cytophagia</taxon>
        <taxon>Cytophagales</taxon>
        <taxon>Cytophagaceae</taxon>
        <taxon>Spirosoma</taxon>
    </lineage>
</organism>
<dbReference type="EMBL" id="CP053435">
    <property type="protein sequence ID" value="QJW90368.1"/>
    <property type="molecule type" value="Genomic_DNA"/>
</dbReference>
<dbReference type="AlphaFoldDB" id="A0A6M5Y7P6"/>
<feature type="signal peptide" evidence="2">
    <location>
        <begin position="1"/>
        <end position="18"/>
    </location>
</feature>
<gene>
    <name evidence="3" type="ORF">HNV11_13770</name>
</gene>
<name>A0A6M5Y7P6_9BACT</name>
<sequence>MKKRFLFTLLLISGIAAAQPAIRTTSQQAKPWTYWWWMGSAVNEKDITHQLEQFAQAGLGGVHIIPIYGVKGYESQFIPFLSDRWLAVFAHTVREGERLGMGVDLTTGTGWPFGGPNVTPDIAAKAWQVQKDQLVTRPTRQQVKRAGPGGQGPVVDYFSKAAMEQYLKRFDSTLIHLPMRPRAVYNDSYEVYGANWTDNFLNEFRNRRSYDLASQLTAFLDTSQTEQSILVHQDYHQTLAELLRDGFTQTWADWARKAGYLTRNQAHGSPGNLIDLYARVDIPETESFGSSRYPIPGLRVDKGYEVERFGTPNPLAMKFASSAANLTGKPLVSSESGTWLANHFQVSLSQLKPQFDELFTAGINHIFYHGIPYSPRAESWPGWLFYASTNYGPSSHFWPHLPLLNQYVERCQTRLQNSRPDNDVLVYFPIHDLWATPAKSEGRIHQLEVHHVERWLLPQPYGQLGEQLLQRGYSFDGISDELLNGLSITKQGIRSAGGATYQVILVPRTTYIPETTLRQLDKLARQGARVVFEGDLPQQAAGFHEHQTRSAEVQRLGESLKKQPSVTISADPYDALNRLGIRVEPWAAQGLSFIRKRRPARQSADTTQYFIANLGNRYHQNWVTLSAKGHVSRYDPLTGHTEVLPVRQGKNGQPEVFLAVEPGQSCFINVAPSTAHKPAGRPVSSVSQQPQNSRSEPALVLQGPWQFQFGPGRPALIASATLPTLVSWTALSDSAGYFSGIGRYTTMFNLPAGQSAAQAFVLDLGDVREVADVRLNGQLLGTAWCLPFRLTIPANRLKRTGNRLEVAVTNLSANYMRLYDRLNPSWKKFNDINIVDIRYRPFDATTWEAMPSGLLGPVTLRPVASMSEGHALGR</sequence>